<organism evidence="2 3">
    <name type="scientific">Simiduia aestuariiviva</name>
    <dbReference type="NCBI Taxonomy" id="1510459"/>
    <lineage>
        <taxon>Bacteria</taxon>
        <taxon>Pseudomonadati</taxon>
        <taxon>Pseudomonadota</taxon>
        <taxon>Gammaproteobacteria</taxon>
        <taxon>Cellvibrionales</taxon>
        <taxon>Cellvibrionaceae</taxon>
        <taxon>Simiduia</taxon>
    </lineage>
</organism>
<dbReference type="AlphaFoldDB" id="A0A839UKJ2"/>
<keyword evidence="3" id="KW-1185">Reference proteome</keyword>
<dbReference type="EMBL" id="JACHXZ010000002">
    <property type="protein sequence ID" value="MBB3168153.1"/>
    <property type="molecule type" value="Genomic_DNA"/>
</dbReference>
<feature type="chain" id="PRO_5032946306" description="DUF4823 domain-containing protein" evidence="1">
    <location>
        <begin position="17"/>
        <end position="202"/>
    </location>
</feature>
<gene>
    <name evidence="2" type="ORF">FHS30_001337</name>
</gene>
<feature type="signal peptide" evidence="1">
    <location>
        <begin position="1"/>
        <end position="16"/>
    </location>
</feature>
<protein>
    <recommendedName>
        <fullName evidence="4">DUF4823 domain-containing protein</fullName>
    </recommendedName>
</protein>
<evidence type="ECO:0008006" key="4">
    <source>
        <dbReference type="Google" id="ProtNLM"/>
    </source>
</evidence>
<keyword evidence="1" id="KW-0732">Signal</keyword>
<dbReference type="InterPro" id="IPR032248">
    <property type="entry name" value="DUF4823"/>
</dbReference>
<proteinExistence type="predicted"/>
<dbReference type="PROSITE" id="PS51257">
    <property type="entry name" value="PROKAR_LIPOPROTEIN"/>
    <property type="match status" value="1"/>
</dbReference>
<dbReference type="RefSeq" id="WP_183909612.1">
    <property type="nucleotide sequence ID" value="NZ_JACHXZ010000002.1"/>
</dbReference>
<accession>A0A839UKJ2</accession>
<name>A0A839UKJ2_9GAMM</name>
<dbReference type="Pfam" id="PF16105">
    <property type="entry name" value="DUF4823"/>
    <property type="match status" value="1"/>
</dbReference>
<sequence>MLHLRFLVMLAPLWLAACTFNHTVNTAHDLLADLQMVERHSVQGTRAWVAPRNSAWFVAVPNSGPEPEVDRALSQHLAAALRQQFATVLLASSATNPADAVQHARHNGVNFVIYPQLLFAGDGAYSVTEWAARSPEADFGRDEVGVQLLIFDAYTGQLVDAVMLAVKESWLPGYNGRVDALYSSAFETFAKRYSYQQYEAPR</sequence>
<reference evidence="2 3" key="1">
    <citation type="submission" date="2020-08" db="EMBL/GenBank/DDBJ databases">
        <title>Genomic Encyclopedia of Type Strains, Phase III (KMG-III): the genomes of soil and plant-associated and newly described type strains.</title>
        <authorList>
            <person name="Whitman W."/>
        </authorList>
    </citation>
    <scope>NUCLEOTIDE SEQUENCE [LARGE SCALE GENOMIC DNA]</scope>
    <source>
        <strain evidence="2 3">CECT 8571</strain>
    </source>
</reference>
<comment type="caution">
    <text evidence="2">The sequence shown here is derived from an EMBL/GenBank/DDBJ whole genome shotgun (WGS) entry which is preliminary data.</text>
</comment>
<evidence type="ECO:0000256" key="1">
    <source>
        <dbReference type="SAM" id="SignalP"/>
    </source>
</evidence>
<evidence type="ECO:0000313" key="3">
    <source>
        <dbReference type="Proteomes" id="UP000559987"/>
    </source>
</evidence>
<evidence type="ECO:0000313" key="2">
    <source>
        <dbReference type="EMBL" id="MBB3168153.1"/>
    </source>
</evidence>
<dbReference type="Proteomes" id="UP000559987">
    <property type="component" value="Unassembled WGS sequence"/>
</dbReference>